<accession>A0A2U3L1W3</accession>
<evidence type="ECO:0000259" key="4">
    <source>
        <dbReference type="Pfam" id="PF13439"/>
    </source>
</evidence>
<gene>
    <name evidence="5" type="ORF">SBA1_610023</name>
</gene>
<proteinExistence type="predicted"/>
<dbReference type="SUPFAM" id="SSF53756">
    <property type="entry name" value="UDP-Glycosyltransferase/glycogen phosphorylase"/>
    <property type="match status" value="1"/>
</dbReference>
<dbReference type="CDD" id="cd03801">
    <property type="entry name" value="GT4_PimA-like"/>
    <property type="match status" value="1"/>
</dbReference>
<dbReference type="AlphaFoldDB" id="A0A2U3L1W3"/>
<feature type="domain" description="Glycosyl transferase family 1" evidence="3">
    <location>
        <begin position="179"/>
        <end position="341"/>
    </location>
</feature>
<organism evidence="5 6">
    <name type="scientific">Candidatus Sulfotelmatobacter kueseliae</name>
    <dbReference type="NCBI Taxonomy" id="2042962"/>
    <lineage>
        <taxon>Bacteria</taxon>
        <taxon>Pseudomonadati</taxon>
        <taxon>Acidobacteriota</taxon>
        <taxon>Terriglobia</taxon>
        <taxon>Terriglobales</taxon>
        <taxon>Candidatus Korobacteraceae</taxon>
        <taxon>Candidatus Sulfotelmatobacter</taxon>
    </lineage>
</organism>
<dbReference type="Pfam" id="PF13439">
    <property type="entry name" value="Glyco_transf_4"/>
    <property type="match status" value="1"/>
</dbReference>
<dbReference type="Pfam" id="PF00534">
    <property type="entry name" value="Glycos_transf_1"/>
    <property type="match status" value="1"/>
</dbReference>
<dbReference type="PANTHER" id="PTHR12526:SF510">
    <property type="entry name" value="D-INOSITOL 3-PHOSPHATE GLYCOSYLTRANSFERASE"/>
    <property type="match status" value="1"/>
</dbReference>
<sequence length="363" mass="38771">MKPPPTMLAIVTDAFGGRGGIAQYNRDFLETLAETGGVSSITVLPRQAPDLFVLPERVEQTPARPGWIGYSVAALRTALLRPVDLVFCGHLYMAPLAALIKRLKGAKLIVQTHGIEAWPRPSRSQRAALEAADLVLCVSRHTRSAVLSWAAIAPELVLVVPDTVREAFTPGDGSTQRSALALEGKRVLLTVGRMDPRERYKGHDRVILAISNLVAKGHDICYLVVGEGADRIRLEALARDAGVSERVRFLGRVGLQTLVEIYRTADLFVMPSTGEGFGVAFLEAMASGTPVLGLGVAGARDALADGELGITASEAEFPATIACLLDEPKPDPHALAAAARARFGRETFAIGVRAALDRLMEAT</sequence>
<dbReference type="InterPro" id="IPR001296">
    <property type="entry name" value="Glyco_trans_1"/>
</dbReference>
<dbReference type="Gene3D" id="3.40.50.2000">
    <property type="entry name" value="Glycogen Phosphorylase B"/>
    <property type="match status" value="2"/>
</dbReference>
<evidence type="ECO:0008006" key="7">
    <source>
        <dbReference type="Google" id="ProtNLM"/>
    </source>
</evidence>
<dbReference type="Proteomes" id="UP000238701">
    <property type="component" value="Unassembled WGS sequence"/>
</dbReference>
<dbReference type="OrthoDB" id="9806653at2"/>
<dbReference type="InterPro" id="IPR028098">
    <property type="entry name" value="Glyco_trans_4-like_N"/>
</dbReference>
<reference evidence="6" key="1">
    <citation type="submission" date="2018-02" db="EMBL/GenBank/DDBJ databases">
        <authorList>
            <person name="Hausmann B."/>
        </authorList>
    </citation>
    <scope>NUCLEOTIDE SEQUENCE [LARGE SCALE GENOMIC DNA]</scope>
    <source>
        <strain evidence="6">Peat soil MAG SbA1</strain>
    </source>
</reference>
<dbReference type="EMBL" id="OMOD01000157">
    <property type="protein sequence ID" value="SPF45893.1"/>
    <property type="molecule type" value="Genomic_DNA"/>
</dbReference>
<feature type="domain" description="Glycosyltransferase subfamily 4-like N-terminal" evidence="4">
    <location>
        <begin position="19"/>
        <end position="162"/>
    </location>
</feature>
<evidence type="ECO:0000313" key="6">
    <source>
        <dbReference type="Proteomes" id="UP000238701"/>
    </source>
</evidence>
<evidence type="ECO:0000313" key="5">
    <source>
        <dbReference type="EMBL" id="SPF45893.1"/>
    </source>
</evidence>
<evidence type="ECO:0000256" key="1">
    <source>
        <dbReference type="ARBA" id="ARBA00022676"/>
    </source>
</evidence>
<keyword evidence="1" id="KW-0328">Glycosyltransferase</keyword>
<keyword evidence="2" id="KW-0808">Transferase</keyword>
<evidence type="ECO:0000256" key="2">
    <source>
        <dbReference type="ARBA" id="ARBA00022679"/>
    </source>
</evidence>
<evidence type="ECO:0000259" key="3">
    <source>
        <dbReference type="Pfam" id="PF00534"/>
    </source>
</evidence>
<dbReference type="PANTHER" id="PTHR12526">
    <property type="entry name" value="GLYCOSYLTRANSFERASE"/>
    <property type="match status" value="1"/>
</dbReference>
<protein>
    <recommendedName>
        <fullName evidence="7">Glycosyl transferase, group 1</fullName>
    </recommendedName>
</protein>
<name>A0A2U3L1W3_9BACT</name>
<dbReference type="GO" id="GO:0016757">
    <property type="term" value="F:glycosyltransferase activity"/>
    <property type="evidence" value="ECO:0007669"/>
    <property type="project" value="UniProtKB-KW"/>
</dbReference>